<evidence type="ECO:0000313" key="9">
    <source>
        <dbReference type="Proteomes" id="UP000030661"/>
    </source>
</evidence>
<feature type="domain" description="4Fe-4S ferredoxin-type" evidence="7">
    <location>
        <begin position="115"/>
        <end position="145"/>
    </location>
</feature>
<protein>
    <submittedName>
        <fullName evidence="8">4Fe-4S ferredoxin iron-sulfur binding domain-containing protein</fullName>
    </submittedName>
</protein>
<dbReference type="eggNOG" id="COG1148">
    <property type="taxonomic scope" value="Bacteria"/>
</dbReference>
<dbReference type="AlphaFoldDB" id="A0A081C8G5"/>
<dbReference type="SUPFAM" id="SSF52833">
    <property type="entry name" value="Thioredoxin-like"/>
    <property type="match status" value="1"/>
</dbReference>
<keyword evidence="2" id="KW-0001">2Fe-2S</keyword>
<dbReference type="InterPro" id="IPR036188">
    <property type="entry name" value="FAD/NAD-bd_sf"/>
</dbReference>
<dbReference type="Proteomes" id="UP000030661">
    <property type="component" value="Unassembled WGS sequence"/>
</dbReference>
<dbReference type="Gene3D" id="3.40.30.10">
    <property type="entry name" value="Glutaredoxin"/>
    <property type="match status" value="1"/>
</dbReference>
<keyword evidence="3" id="KW-0479">Metal-binding</keyword>
<dbReference type="GO" id="GO:0051537">
    <property type="term" value="F:2 iron, 2 sulfur cluster binding"/>
    <property type="evidence" value="ECO:0007669"/>
    <property type="project" value="UniProtKB-KW"/>
</dbReference>
<dbReference type="InterPro" id="IPR002023">
    <property type="entry name" value="NuoE-like"/>
</dbReference>
<gene>
    <name evidence="8" type="ORF">U27_00768</name>
</gene>
<dbReference type="InterPro" id="IPR017896">
    <property type="entry name" value="4Fe4S_Fe-S-bd"/>
</dbReference>
<dbReference type="PANTHER" id="PTHR43342">
    <property type="entry name" value="NADH-QUINONE OXIDOREDUCTASE, E SUBUNIT"/>
    <property type="match status" value="1"/>
</dbReference>
<keyword evidence="4" id="KW-0408">Iron</keyword>
<evidence type="ECO:0000256" key="2">
    <source>
        <dbReference type="ARBA" id="ARBA00022714"/>
    </source>
</evidence>
<dbReference type="EMBL" id="DF820475">
    <property type="protein sequence ID" value="GAK60870.1"/>
    <property type="molecule type" value="Genomic_DNA"/>
</dbReference>
<evidence type="ECO:0000256" key="6">
    <source>
        <dbReference type="ARBA" id="ARBA00034078"/>
    </source>
</evidence>
<dbReference type="eggNOG" id="COG1905">
    <property type="taxonomic scope" value="Bacteria"/>
</dbReference>
<evidence type="ECO:0000256" key="4">
    <source>
        <dbReference type="ARBA" id="ARBA00023004"/>
    </source>
</evidence>
<proteinExistence type="inferred from homology"/>
<dbReference type="InterPro" id="IPR017900">
    <property type="entry name" value="4Fe4S_Fe_S_CS"/>
</dbReference>
<dbReference type="Pfam" id="PF12837">
    <property type="entry name" value="Fer4_6"/>
    <property type="match status" value="1"/>
</dbReference>
<dbReference type="PROSITE" id="PS51379">
    <property type="entry name" value="4FE4S_FER_2"/>
    <property type="match status" value="1"/>
</dbReference>
<dbReference type="SUPFAM" id="SSF51905">
    <property type="entry name" value="FAD/NAD(P)-binding domain"/>
    <property type="match status" value="1"/>
</dbReference>
<dbReference type="PANTHER" id="PTHR43342:SF2">
    <property type="entry name" value="POTENTIAL NAD-REDUCING HYDROGENASE SUBUNIT"/>
    <property type="match status" value="1"/>
</dbReference>
<evidence type="ECO:0000313" key="8">
    <source>
        <dbReference type="EMBL" id="GAK60870.1"/>
    </source>
</evidence>
<dbReference type="InterPro" id="IPR042128">
    <property type="entry name" value="NuoE_dom"/>
</dbReference>
<dbReference type="Gene3D" id="1.10.10.1590">
    <property type="entry name" value="NADH-quinone oxidoreductase subunit E"/>
    <property type="match status" value="1"/>
</dbReference>
<keyword evidence="5" id="KW-0411">Iron-sulfur</keyword>
<dbReference type="GO" id="GO:0046872">
    <property type="term" value="F:metal ion binding"/>
    <property type="evidence" value="ECO:0007669"/>
    <property type="project" value="UniProtKB-KW"/>
</dbReference>
<accession>A0A081C8G5</accession>
<name>A0A081C8G5_VECG1</name>
<dbReference type="FunFam" id="3.40.30.10:FF:000015">
    <property type="entry name" value="NADH-quinone oxidoreductase subunit E"/>
    <property type="match status" value="1"/>
</dbReference>
<dbReference type="CDD" id="cd03064">
    <property type="entry name" value="TRX_Fd_NuoE"/>
    <property type="match status" value="1"/>
</dbReference>
<dbReference type="PROSITE" id="PS00198">
    <property type="entry name" value="4FE4S_FER_1"/>
    <property type="match status" value="1"/>
</dbReference>
<comment type="similarity">
    <text evidence="1">Belongs to the complex I 24 kDa subunit family.</text>
</comment>
<dbReference type="InterPro" id="IPR028431">
    <property type="entry name" value="NADP_DH_HndA-like"/>
</dbReference>
<evidence type="ECO:0000256" key="5">
    <source>
        <dbReference type="ARBA" id="ARBA00023014"/>
    </source>
</evidence>
<dbReference type="InterPro" id="IPR041921">
    <property type="entry name" value="NuoE_N"/>
</dbReference>
<dbReference type="InterPro" id="IPR036249">
    <property type="entry name" value="Thioredoxin-like_sf"/>
</dbReference>
<dbReference type="Pfam" id="PF01257">
    <property type="entry name" value="2Fe-2S_thioredx"/>
    <property type="match status" value="1"/>
</dbReference>
<evidence type="ECO:0000256" key="3">
    <source>
        <dbReference type="ARBA" id="ARBA00022723"/>
    </source>
</evidence>
<evidence type="ECO:0000259" key="7">
    <source>
        <dbReference type="PROSITE" id="PS51379"/>
    </source>
</evidence>
<dbReference type="GO" id="GO:0016491">
    <property type="term" value="F:oxidoreductase activity"/>
    <property type="evidence" value="ECO:0007669"/>
    <property type="project" value="InterPro"/>
</dbReference>
<evidence type="ECO:0000256" key="1">
    <source>
        <dbReference type="ARBA" id="ARBA00010643"/>
    </source>
</evidence>
<dbReference type="Pfam" id="PF12831">
    <property type="entry name" value="FAD_oxidored"/>
    <property type="match status" value="1"/>
</dbReference>
<dbReference type="SUPFAM" id="SSF54862">
    <property type="entry name" value="4Fe-4S ferredoxins"/>
    <property type="match status" value="1"/>
</dbReference>
<dbReference type="HOGENOM" id="CLU_911082_0_0_0"/>
<dbReference type="Gene3D" id="3.30.70.20">
    <property type="match status" value="1"/>
</dbReference>
<dbReference type="Gene3D" id="3.40.50.720">
    <property type="entry name" value="NAD(P)-binding Rossmann-like Domain"/>
    <property type="match status" value="1"/>
</dbReference>
<comment type="cofactor">
    <cofactor evidence="6">
        <name>[2Fe-2S] cluster</name>
        <dbReference type="ChEBI" id="CHEBI:190135"/>
    </cofactor>
</comment>
<dbReference type="STRING" id="1499967.U27_00768"/>
<reference evidence="8 9" key="1">
    <citation type="journal article" date="2015" name="PeerJ">
        <title>First genomic representation of candidate bacterial phylum KSB3 points to enhanced environmental sensing as a trigger of wastewater bulking.</title>
        <authorList>
            <person name="Sekiguchi Y."/>
            <person name="Ohashi A."/>
            <person name="Parks D.H."/>
            <person name="Yamauchi T."/>
            <person name="Tyson G.W."/>
            <person name="Hugenholtz P."/>
        </authorList>
    </citation>
    <scope>NUCLEOTIDE SEQUENCE [LARGE SCALE GENOMIC DNA]</scope>
</reference>
<organism evidence="8 9">
    <name type="scientific">Vecturithrix granuli</name>
    <dbReference type="NCBI Taxonomy" id="1499967"/>
    <lineage>
        <taxon>Bacteria</taxon>
        <taxon>Candidatus Moduliflexota</taxon>
        <taxon>Candidatus Vecturitrichia</taxon>
        <taxon>Candidatus Vecturitrichales</taxon>
        <taxon>Candidatus Vecturitrichaceae</taxon>
        <taxon>Candidatus Vecturithrix</taxon>
    </lineage>
</organism>
<dbReference type="PROSITE" id="PS01099">
    <property type="entry name" value="COMPLEX1_24K"/>
    <property type="match status" value="1"/>
</dbReference>
<keyword evidence="9" id="KW-1185">Reference proteome</keyword>
<sequence>MTKTRFLPGLHGFENMENNKVGAVMVVGAGIAGIQASLDLADSGYKVYLVEKDPSIGGVMTQLDKTFPTNDCSMCIVSPKLVECSRHANVELLTYSDIEKVQGEAGHFTIRVNKKARSVDPAKCTGCRECMTACPVSKRIQIPETIEQEETEETHITDQIIAKYGGKKQALIMILQDVQNRFHYLPEAALRRISTRLELSFAEIYGTASFYKAFSLEPRGQHIIQVCMGTACHVRGAQRILEEFERLLSINTGQTTEDRLFTLETVNCLGACALGPIVTVDEGYHGNMTPGGAAKLIDRYAKNKR</sequence>